<dbReference type="GO" id="GO:0008379">
    <property type="term" value="F:thioredoxin peroxidase activity"/>
    <property type="evidence" value="ECO:0007669"/>
    <property type="project" value="TreeGrafter"/>
</dbReference>
<dbReference type="InterPro" id="IPR000866">
    <property type="entry name" value="AhpC/TSA"/>
</dbReference>
<protein>
    <recommendedName>
        <fullName evidence="3">thioredoxin-dependent peroxiredoxin</fullName>
        <ecNumber evidence="3">1.11.1.24</ecNumber>
    </recommendedName>
    <alternativeName>
        <fullName evidence="11">Bacterioferritin comigratory protein</fullName>
    </alternativeName>
    <alternativeName>
        <fullName evidence="9">Thioredoxin peroxidase</fullName>
    </alternativeName>
</protein>
<name>R4U3H9_9MOLU</name>
<keyword evidence="7" id="KW-1015">Disulfide bond</keyword>
<evidence type="ECO:0000256" key="4">
    <source>
        <dbReference type="ARBA" id="ARBA00022559"/>
    </source>
</evidence>
<comment type="catalytic activity">
    <reaction evidence="12">
        <text>a hydroperoxide + [thioredoxin]-dithiol = an alcohol + [thioredoxin]-disulfide + H2O</text>
        <dbReference type="Rhea" id="RHEA:62620"/>
        <dbReference type="Rhea" id="RHEA-COMP:10698"/>
        <dbReference type="Rhea" id="RHEA-COMP:10700"/>
        <dbReference type="ChEBI" id="CHEBI:15377"/>
        <dbReference type="ChEBI" id="CHEBI:29950"/>
        <dbReference type="ChEBI" id="CHEBI:30879"/>
        <dbReference type="ChEBI" id="CHEBI:35924"/>
        <dbReference type="ChEBI" id="CHEBI:50058"/>
        <dbReference type="EC" id="1.11.1.24"/>
    </reaction>
</comment>
<keyword evidence="15" id="KW-1185">Reference proteome</keyword>
<dbReference type="EC" id="1.11.1.24" evidence="3"/>
<dbReference type="Proteomes" id="UP000013963">
    <property type="component" value="Chromosome"/>
</dbReference>
<keyword evidence="8" id="KW-0676">Redox-active center</keyword>
<comment type="function">
    <text evidence="1">Thiol-specific peroxidase that catalyzes the reduction of hydrogen peroxide and organic hydroperoxides to water and alcohols, respectively. Plays a role in cell protection against oxidative stress by detoxifying peroxides and as sensor of hydrogen peroxide-mediated signaling events.</text>
</comment>
<evidence type="ECO:0000256" key="1">
    <source>
        <dbReference type="ARBA" id="ARBA00003330"/>
    </source>
</evidence>
<dbReference type="EMBL" id="CP005078">
    <property type="protein sequence ID" value="AGM25962.1"/>
    <property type="molecule type" value="Genomic_DNA"/>
</dbReference>
<dbReference type="AlphaFoldDB" id="R4U3H9"/>
<dbReference type="PANTHER" id="PTHR42801">
    <property type="entry name" value="THIOREDOXIN-DEPENDENT PEROXIDE REDUCTASE"/>
    <property type="match status" value="1"/>
</dbReference>
<dbReference type="HOGENOM" id="CLU_042529_14_1_14"/>
<evidence type="ECO:0000256" key="9">
    <source>
        <dbReference type="ARBA" id="ARBA00032824"/>
    </source>
</evidence>
<dbReference type="CDD" id="cd03017">
    <property type="entry name" value="PRX_BCP"/>
    <property type="match status" value="1"/>
</dbReference>
<evidence type="ECO:0000313" key="15">
    <source>
        <dbReference type="Proteomes" id="UP000013963"/>
    </source>
</evidence>
<comment type="subunit">
    <text evidence="2">Monomer.</text>
</comment>
<dbReference type="eggNOG" id="COG1225">
    <property type="taxonomic scope" value="Bacteria"/>
</dbReference>
<dbReference type="PROSITE" id="PS51352">
    <property type="entry name" value="THIOREDOXIN_2"/>
    <property type="match status" value="1"/>
</dbReference>
<dbReference type="Gene3D" id="3.40.30.10">
    <property type="entry name" value="Glutaredoxin"/>
    <property type="match status" value="1"/>
</dbReference>
<dbReference type="GO" id="GO:0005737">
    <property type="term" value="C:cytoplasm"/>
    <property type="evidence" value="ECO:0007669"/>
    <property type="project" value="TreeGrafter"/>
</dbReference>
<dbReference type="PANTHER" id="PTHR42801:SF4">
    <property type="entry name" value="AHPC_TSA FAMILY PROTEIN"/>
    <property type="match status" value="1"/>
</dbReference>
<dbReference type="FunFam" id="3.40.30.10:FF:000007">
    <property type="entry name" value="Thioredoxin-dependent thiol peroxidase"/>
    <property type="match status" value="1"/>
</dbReference>
<evidence type="ECO:0000256" key="2">
    <source>
        <dbReference type="ARBA" id="ARBA00011245"/>
    </source>
</evidence>
<dbReference type="GO" id="GO:0034599">
    <property type="term" value="P:cellular response to oxidative stress"/>
    <property type="evidence" value="ECO:0007669"/>
    <property type="project" value="TreeGrafter"/>
</dbReference>
<dbReference type="STRING" id="1276229.SSYRP_v1c03680"/>
<reference evidence="14 15" key="1">
    <citation type="journal article" date="2013" name="Genome Biol. Evol.">
        <title>Complete genomes of two dipteran-associated spiroplasmas provided insights into the origin, dynamics, and impacts of viral invasion in spiroplasma.</title>
        <authorList>
            <person name="Ku C."/>
            <person name="Lo W.S."/>
            <person name="Chen L.L."/>
            <person name="Kuo C.H."/>
        </authorList>
    </citation>
    <scope>NUCLEOTIDE SEQUENCE [LARGE SCALE GENOMIC DNA]</scope>
    <source>
        <strain evidence="14">EA-1</strain>
    </source>
</reference>
<evidence type="ECO:0000256" key="12">
    <source>
        <dbReference type="ARBA" id="ARBA00049091"/>
    </source>
</evidence>
<sequence length="147" mass="17234">MINLKTTKLLFSDNTEHLLSEFQQEKGYIIYFFPKANTSACTLETVEYNKLYDQFKQAGYSVIGVSRDVPKKQQQFKLSNNIEFPLVCDVDSQLCNTFNVLKEKKMFNNTFMGIERSTFMLDNEFNILHEWRNVKAVEHISDVLKLI</sequence>
<dbReference type="SUPFAM" id="SSF52833">
    <property type="entry name" value="Thioredoxin-like"/>
    <property type="match status" value="1"/>
</dbReference>
<evidence type="ECO:0000256" key="6">
    <source>
        <dbReference type="ARBA" id="ARBA00023002"/>
    </source>
</evidence>
<evidence type="ECO:0000256" key="10">
    <source>
        <dbReference type="ARBA" id="ARBA00038489"/>
    </source>
</evidence>
<evidence type="ECO:0000259" key="13">
    <source>
        <dbReference type="PROSITE" id="PS51352"/>
    </source>
</evidence>
<evidence type="ECO:0000256" key="3">
    <source>
        <dbReference type="ARBA" id="ARBA00013017"/>
    </source>
</evidence>
<evidence type="ECO:0000256" key="5">
    <source>
        <dbReference type="ARBA" id="ARBA00022862"/>
    </source>
</evidence>
<evidence type="ECO:0000256" key="11">
    <source>
        <dbReference type="ARBA" id="ARBA00041373"/>
    </source>
</evidence>
<gene>
    <name evidence="14" type="primary">ygaF</name>
    <name evidence="14" type="ORF">SSYRP_v1c03680</name>
</gene>
<dbReference type="KEGG" id="ssyr:SSYRP_v1c03680"/>
<evidence type="ECO:0000256" key="7">
    <source>
        <dbReference type="ARBA" id="ARBA00023157"/>
    </source>
</evidence>
<evidence type="ECO:0000256" key="8">
    <source>
        <dbReference type="ARBA" id="ARBA00023284"/>
    </source>
</evidence>
<organism evidence="14 15">
    <name type="scientific">Spiroplasma syrphidicola EA-1</name>
    <dbReference type="NCBI Taxonomy" id="1276229"/>
    <lineage>
        <taxon>Bacteria</taxon>
        <taxon>Bacillati</taxon>
        <taxon>Mycoplasmatota</taxon>
        <taxon>Mollicutes</taxon>
        <taxon>Entomoplasmatales</taxon>
        <taxon>Spiroplasmataceae</taxon>
        <taxon>Spiroplasma</taxon>
    </lineage>
</organism>
<keyword evidence="5" id="KW-0049">Antioxidant</keyword>
<comment type="similarity">
    <text evidence="10">Belongs to the peroxiredoxin family. BCP/PrxQ subfamily.</text>
</comment>
<dbReference type="RefSeq" id="WP_016340610.1">
    <property type="nucleotide sequence ID" value="NC_021284.1"/>
</dbReference>
<keyword evidence="6" id="KW-0560">Oxidoreductase</keyword>
<proteinExistence type="inferred from homology"/>
<dbReference type="GO" id="GO:0045454">
    <property type="term" value="P:cell redox homeostasis"/>
    <property type="evidence" value="ECO:0007669"/>
    <property type="project" value="TreeGrafter"/>
</dbReference>
<dbReference type="InterPro" id="IPR050924">
    <property type="entry name" value="Peroxiredoxin_BCP/PrxQ"/>
</dbReference>
<feature type="domain" description="Thioredoxin" evidence="13">
    <location>
        <begin position="1"/>
        <end position="147"/>
    </location>
</feature>
<accession>R4U3H9</accession>
<dbReference type="InterPro" id="IPR036249">
    <property type="entry name" value="Thioredoxin-like_sf"/>
</dbReference>
<dbReference type="PATRIC" id="fig|1276229.3.peg.365"/>
<dbReference type="InterPro" id="IPR013766">
    <property type="entry name" value="Thioredoxin_domain"/>
</dbReference>
<keyword evidence="4" id="KW-0575">Peroxidase</keyword>
<dbReference type="Pfam" id="PF00578">
    <property type="entry name" value="AhpC-TSA"/>
    <property type="match status" value="1"/>
</dbReference>
<evidence type="ECO:0000313" key="14">
    <source>
        <dbReference type="EMBL" id="AGM25962.1"/>
    </source>
</evidence>